<dbReference type="RefSeq" id="WP_072319270.1">
    <property type="nucleotide sequence ID" value="NZ_FPJE01000036.1"/>
</dbReference>
<evidence type="ECO:0000259" key="1">
    <source>
        <dbReference type="Pfam" id="PF14028"/>
    </source>
</evidence>
<reference evidence="2 3" key="1">
    <citation type="submission" date="2016-11" db="EMBL/GenBank/DDBJ databases">
        <authorList>
            <person name="Jaros S."/>
            <person name="Januszkiewicz K."/>
            <person name="Wedrychowicz H."/>
        </authorList>
    </citation>
    <scope>NUCLEOTIDE SEQUENCE [LARGE SCALE GENOMIC DNA]</scope>
    <source>
        <strain evidence="2 3">CGMCC 1.12145</strain>
    </source>
</reference>
<dbReference type="NCBIfam" id="TIGR03891">
    <property type="entry name" value="thiopep_ocin"/>
    <property type="match status" value="1"/>
</dbReference>
<accession>A0A1K1RVZ0</accession>
<proteinExistence type="predicted"/>
<dbReference type="InterPro" id="IPR023809">
    <property type="entry name" value="Thiopep_bacteriocin_synth_dom"/>
</dbReference>
<dbReference type="Pfam" id="PF14028">
    <property type="entry name" value="Lant_dehydr_C"/>
    <property type="match status" value="1"/>
</dbReference>
<feature type="domain" description="Thiopeptide-type bacteriocin biosynthesis" evidence="1">
    <location>
        <begin position="16"/>
        <end position="287"/>
    </location>
</feature>
<protein>
    <submittedName>
        <fullName evidence="2">Thiopeptide-type bacteriocin biosynthesis domain-containing protein</fullName>
    </submittedName>
</protein>
<dbReference type="OrthoDB" id="1273722at2"/>
<evidence type="ECO:0000313" key="2">
    <source>
        <dbReference type="EMBL" id="SFW75935.1"/>
    </source>
</evidence>
<name>A0A1K1RVZ0_9FLAO</name>
<dbReference type="STRING" id="1150368.SAMN02927921_04041"/>
<dbReference type="Proteomes" id="UP000182248">
    <property type="component" value="Unassembled WGS sequence"/>
</dbReference>
<organism evidence="2 3">
    <name type="scientific">Sinomicrobium oceani</name>
    <dbReference type="NCBI Taxonomy" id="1150368"/>
    <lineage>
        <taxon>Bacteria</taxon>
        <taxon>Pseudomonadati</taxon>
        <taxon>Bacteroidota</taxon>
        <taxon>Flavobacteriia</taxon>
        <taxon>Flavobacteriales</taxon>
        <taxon>Flavobacteriaceae</taxon>
        <taxon>Sinomicrobium</taxon>
    </lineage>
</organism>
<gene>
    <name evidence="2" type="ORF">SAMN02927921_04041</name>
</gene>
<dbReference type="AlphaFoldDB" id="A0A1K1RVZ0"/>
<dbReference type="EMBL" id="FPJE01000036">
    <property type="protein sequence ID" value="SFW75935.1"/>
    <property type="molecule type" value="Genomic_DNA"/>
</dbReference>
<sequence length="305" mass="36147">MNNKPIQRNFILGDSWLFYKIYTGPKTSDVILTQIIRPVARQLIDRGVIDKWFFIRYSDSGHHLRVRFHYNHPEAIAAVINSLLPGLKDFMDKDLVWQIQTDTYKRELERYGRKTMELAESLFYHDSEMIVNFLDMIEGDEGEELRWLFALRAMDEHLDSFGYSEDEKLQLMERLKTGFGEEFGMGRPLKKQLDGKYRLHREKIDRFMVFDAGSDPDYEPILEILAQKKTGIAPVAEEMIARKNKETLEVPVNDLMASYIHMLMNRLFKSKNRMHEMVCYDFLYRYYRSSIAKKKKKKQVSEKAV</sequence>
<keyword evidence="3" id="KW-1185">Reference proteome</keyword>
<evidence type="ECO:0000313" key="3">
    <source>
        <dbReference type="Proteomes" id="UP000182248"/>
    </source>
</evidence>